<evidence type="ECO:0000313" key="20">
    <source>
        <dbReference type="Proteomes" id="UP000001876"/>
    </source>
</evidence>
<dbReference type="GO" id="GO:0005634">
    <property type="term" value="C:nucleus"/>
    <property type="evidence" value="ECO:0007669"/>
    <property type="project" value="UniProtKB-SubCell"/>
</dbReference>
<dbReference type="OrthoDB" id="196131at2759"/>
<feature type="region of interest" description="Disordered" evidence="15">
    <location>
        <begin position="207"/>
        <end position="265"/>
    </location>
</feature>
<dbReference type="OMA" id="IFINYKR"/>
<dbReference type="PROSITE" id="PS00039">
    <property type="entry name" value="DEAD_ATP_HELICASE"/>
    <property type="match status" value="1"/>
</dbReference>
<evidence type="ECO:0000256" key="11">
    <source>
        <dbReference type="ARBA" id="ARBA00047984"/>
    </source>
</evidence>
<accession>C1MI36</accession>
<evidence type="ECO:0000256" key="5">
    <source>
        <dbReference type="ARBA" id="ARBA00022801"/>
    </source>
</evidence>
<dbReference type="RefSeq" id="XP_003055061.1">
    <property type="nucleotide sequence ID" value="XM_003055015.1"/>
</dbReference>
<feature type="region of interest" description="Disordered" evidence="15">
    <location>
        <begin position="703"/>
        <end position="733"/>
    </location>
</feature>
<dbReference type="GO" id="GO:0016787">
    <property type="term" value="F:hydrolase activity"/>
    <property type="evidence" value="ECO:0007669"/>
    <property type="project" value="UniProtKB-KW"/>
</dbReference>
<dbReference type="STRING" id="564608.C1MI36"/>
<evidence type="ECO:0000256" key="12">
    <source>
        <dbReference type="ARBA" id="ARBA00068856"/>
    </source>
</evidence>
<organism evidence="20">
    <name type="scientific">Micromonas pusilla (strain CCMP1545)</name>
    <name type="common">Picoplanktonic green alga</name>
    <dbReference type="NCBI Taxonomy" id="564608"/>
    <lineage>
        <taxon>Eukaryota</taxon>
        <taxon>Viridiplantae</taxon>
        <taxon>Chlorophyta</taxon>
        <taxon>Mamiellophyceae</taxon>
        <taxon>Mamiellales</taxon>
        <taxon>Mamiellaceae</taxon>
        <taxon>Micromonas</taxon>
    </lineage>
</organism>
<feature type="short sequence motif" description="Q motif" evidence="13">
    <location>
        <begin position="297"/>
        <end position="325"/>
    </location>
</feature>
<dbReference type="InterPro" id="IPR057479">
    <property type="entry name" value="PRP28/DDX23-like_helical"/>
</dbReference>
<dbReference type="GO" id="GO:0006397">
    <property type="term" value="P:mRNA processing"/>
    <property type="evidence" value="ECO:0007669"/>
    <property type="project" value="UniProtKB-KW"/>
</dbReference>
<evidence type="ECO:0000256" key="13">
    <source>
        <dbReference type="PROSITE-ProRule" id="PRU00552"/>
    </source>
</evidence>
<dbReference type="AlphaFoldDB" id="C1MI36"/>
<proteinExistence type="inferred from homology"/>
<evidence type="ECO:0000256" key="3">
    <source>
        <dbReference type="ARBA" id="ARBA00022664"/>
    </source>
</evidence>
<dbReference type="InterPro" id="IPR001650">
    <property type="entry name" value="Helicase_C-like"/>
</dbReference>
<dbReference type="KEGG" id="mpp:MICPUCDRAFT_13122"/>
<dbReference type="CDD" id="cd18787">
    <property type="entry name" value="SF2_C_DEAD"/>
    <property type="match status" value="1"/>
</dbReference>
<evidence type="ECO:0000256" key="8">
    <source>
        <dbReference type="ARBA" id="ARBA00023187"/>
    </source>
</evidence>
<dbReference type="InterPro" id="IPR027417">
    <property type="entry name" value="P-loop_NTPase"/>
</dbReference>
<dbReference type="Pfam" id="PF25430">
    <property type="entry name" value="DDX23"/>
    <property type="match status" value="1"/>
</dbReference>
<dbReference type="PROSITE" id="PS51194">
    <property type="entry name" value="HELICASE_CTER"/>
    <property type="match status" value="1"/>
</dbReference>
<feature type="domain" description="Helicase ATP-binding" evidence="16">
    <location>
        <begin position="328"/>
        <end position="531"/>
    </location>
</feature>
<dbReference type="SMART" id="SM00487">
    <property type="entry name" value="DEXDc"/>
    <property type="match status" value="1"/>
</dbReference>
<dbReference type="PANTHER" id="PTHR47958">
    <property type="entry name" value="ATP-DEPENDENT RNA HELICASE DBP3"/>
    <property type="match status" value="1"/>
</dbReference>
<keyword evidence="6 14" id="KW-0347">Helicase</keyword>
<keyword evidence="5 14" id="KW-0378">Hydrolase</keyword>
<name>C1MI36_MICPC</name>
<feature type="compositionally biased region" description="Basic and acidic residues" evidence="15">
    <location>
        <begin position="1"/>
        <end position="32"/>
    </location>
</feature>
<dbReference type="GeneID" id="9681166"/>
<keyword evidence="9" id="KW-0539">Nucleus</keyword>
<reference evidence="19 20" key="1">
    <citation type="journal article" date="2009" name="Science">
        <title>Green evolution and dynamic adaptations revealed by genomes of the marine picoeukaryotes Micromonas.</title>
        <authorList>
            <person name="Worden A.Z."/>
            <person name="Lee J.H."/>
            <person name="Mock T."/>
            <person name="Rouze P."/>
            <person name="Simmons M.P."/>
            <person name="Aerts A.L."/>
            <person name="Allen A.E."/>
            <person name="Cuvelier M.L."/>
            <person name="Derelle E."/>
            <person name="Everett M.V."/>
            <person name="Foulon E."/>
            <person name="Grimwood J."/>
            <person name="Gundlach H."/>
            <person name="Henrissat B."/>
            <person name="Napoli C."/>
            <person name="McDonald S.M."/>
            <person name="Parker M.S."/>
            <person name="Rombauts S."/>
            <person name="Salamov A."/>
            <person name="Von Dassow P."/>
            <person name="Badger J.H."/>
            <person name="Coutinho P.M."/>
            <person name="Demir E."/>
            <person name="Dubchak I."/>
            <person name="Gentemann C."/>
            <person name="Eikrem W."/>
            <person name="Gready J.E."/>
            <person name="John U."/>
            <person name="Lanier W."/>
            <person name="Lindquist E.A."/>
            <person name="Lucas S."/>
            <person name="Mayer K.F."/>
            <person name="Moreau H."/>
            <person name="Not F."/>
            <person name="Otillar R."/>
            <person name="Panaud O."/>
            <person name="Pangilinan J."/>
            <person name="Paulsen I."/>
            <person name="Piegu B."/>
            <person name="Poliakov A."/>
            <person name="Robbens S."/>
            <person name="Schmutz J."/>
            <person name="Toulza E."/>
            <person name="Wyss T."/>
            <person name="Zelensky A."/>
            <person name="Zhou K."/>
            <person name="Armbrust E.V."/>
            <person name="Bhattacharya D."/>
            <person name="Goodenough U.W."/>
            <person name="Van de Peer Y."/>
            <person name="Grigoriev I.V."/>
        </authorList>
    </citation>
    <scope>NUCLEOTIDE SEQUENCE [LARGE SCALE GENOMIC DNA]</scope>
    <source>
        <strain evidence="19 20">CCMP1545</strain>
    </source>
</reference>
<feature type="compositionally biased region" description="Polar residues" evidence="15">
    <location>
        <begin position="719"/>
        <end position="733"/>
    </location>
</feature>
<evidence type="ECO:0000256" key="15">
    <source>
        <dbReference type="SAM" id="MobiDB-lite"/>
    </source>
</evidence>
<dbReference type="InterPro" id="IPR000629">
    <property type="entry name" value="RNA-helicase_DEAD-box_CS"/>
</dbReference>
<feature type="domain" description="Helicase C-terminal" evidence="17">
    <location>
        <begin position="558"/>
        <end position="702"/>
    </location>
</feature>
<dbReference type="PROSITE" id="PS51195">
    <property type="entry name" value="Q_MOTIF"/>
    <property type="match status" value="1"/>
</dbReference>
<feature type="compositionally biased region" description="Basic and acidic residues" evidence="15">
    <location>
        <begin position="65"/>
        <end position="90"/>
    </location>
</feature>
<gene>
    <name evidence="19" type="ORF">MICPUCDRAFT_13122</name>
</gene>
<dbReference type="GO" id="GO:0003724">
    <property type="term" value="F:RNA helicase activity"/>
    <property type="evidence" value="ECO:0007669"/>
    <property type="project" value="UniProtKB-EC"/>
</dbReference>
<dbReference type="Pfam" id="PF00271">
    <property type="entry name" value="Helicase_C"/>
    <property type="match status" value="1"/>
</dbReference>
<protein>
    <recommendedName>
        <fullName evidence="12">DEAD-box ATP-dependent RNA helicase 21</fullName>
        <ecNumber evidence="2">3.6.4.13</ecNumber>
    </recommendedName>
</protein>
<feature type="domain" description="DEAD-box RNA helicase Q" evidence="18">
    <location>
        <begin position="297"/>
        <end position="325"/>
    </location>
</feature>
<comment type="similarity">
    <text evidence="10">Belongs to the DEAD box helicase family. DDX23/PRP28 subfamily.</text>
</comment>
<dbReference type="EMBL" id="GG663735">
    <property type="protein sequence ID" value="EEH60313.1"/>
    <property type="molecule type" value="Genomic_DNA"/>
</dbReference>
<dbReference type="InterPro" id="IPR014001">
    <property type="entry name" value="Helicase_ATP-bd"/>
</dbReference>
<evidence type="ECO:0000259" key="17">
    <source>
        <dbReference type="PROSITE" id="PS51194"/>
    </source>
</evidence>
<dbReference type="Gene3D" id="3.40.50.300">
    <property type="entry name" value="P-loop containing nucleotide triphosphate hydrolases"/>
    <property type="match status" value="2"/>
</dbReference>
<evidence type="ECO:0000313" key="19">
    <source>
        <dbReference type="EMBL" id="EEH60313.1"/>
    </source>
</evidence>
<keyword evidence="20" id="KW-1185">Reference proteome</keyword>
<evidence type="ECO:0000256" key="1">
    <source>
        <dbReference type="ARBA" id="ARBA00004123"/>
    </source>
</evidence>
<evidence type="ECO:0000259" key="18">
    <source>
        <dbReference type="PROSITE" id="PS51195"/>
    </source>
</evidence>
<feature type="compositionally biased region" description="Basic and acidic residues" evidence="15">
    <location>
        <begin position="223"/>
        <end position="265"/>
    </location>
</feature>
<evidence type="ECO:0000256" key="2">
    <source>
        <dbReference type="ARBA" id="ARBA00012552"/>
    </source>
</evidence>
<comment type="catalytic activity">
    <reaction evidence="11">
        <text>ATP + H2O = ADP + phosphate + H(+)</text>
        <dbReference type="Rhea" id="RHEA:13065"/>
        <dbReference type="ChEBI" id="CHEBI:15377"/>
        <dbReference type="ChEBI" id="CHEBI:15378"/>
        <dbReference type="ChEBI" id="CHEBI:30616"/>
        <dbReference type="ChEBI" id="CHEBI:43474"/>
        <dbReference type="ChEBI" id="CHEBI:456216"/>
        <dbReference type="EC" id="3.6.4.13"/>
    </reaction>
</comment>
<sequence length="733" mass="83025">MDRDDYRDRDRGRWDDRRDGGRGNDRRDDHRGGGGGGGVDRGGSGRDRSRDRDGGRHHPYGGGGRDAHRGDARRRDDDRGKDTRDEERDAGGAATAKRAEVRRRSDETPRREQGTLRREEERKRDEERRARLQERDREKELESIKNMYMGQKKEKKKVAKPSDKFKFKFDWESKEDTSRDLNELYDRTYDAPLAFGRGLRAGVDRRVQKKENSAHQMSLISKSRSDHGTAMSARERREAEDKERRDDEAYERAERKTQSEHWSDKKLEDMNERDWRIFREDFSITTKGGRLPMPMRCWEETSLLPEKILRAIQKVGYAKPSPIQMASIPIGLLKRDVIGIAETGSGKTCAFVVPMLAYIMELPVMTDEVAAHGPYALVMAPTRELAQQIEEETTKFAHFLNYRVTSVVGGQSIEDQGFKLRRGCEIVIGTPGRVIDVLERRYTVLQQCNYIVLDEADRMIDMGFEPQVMSVMDSMSADNLKPIDEAETIDAGGLEAGAAGTRYRMTYMFSATMPPSVERLARKYLRNPAVVNIGSAGKTSDLIKQVVMWMTRGAKETQLELVLSRYPDTQAIVFVNTKRAVDHVQSLCVKQGYSVASIHGGKSQDQREDSLKGFKAGEYDILVATDVAGRGIDVKDIDLVVNYEMPLVIENYTHRIGRTGRAGRQGTAVSFITSEDTDVMYDLKELLTNSGNAVPPELARHEAAKVKPQRDGKGGWGNKLTNDQLRGMQNITD</sequence>
<evidence type="ECO:0000256" key="4">
    <source>
        <dbReference type="ARBA" id="ARBA00022741"/>
    </source>
</evidence>
<comment type="subcellular location">
    <subcellularLocation>
        <location evidence="1">Nucleus</location>
    </subcellularLocation>
</comment>
<keyword evidence="4 14" id="KW-0547">Nucleotide-binding</keyword>
<feature type="compositionally biased region" description="Basic and acidic residues" evidence="15">
    <location>
        <begin position="43"/>
        <end position="56"/>
    </location>
</feature>
<keyword evidence="7 14" id="KW-0067">ATP-binding</keyword>
<keyword evidence="3" id="KW-0507">mRNA processing</keyword>
<dbReference type="GO" id="GO:0005524">
    <property type="term" value="F:ATP binding"/>
    <property type="evidence" value="ECO:0007669"/>
    <property type="project" value="UniProtKB-KW"/>
</dbReference>
<dbReference type="Pfam" id="PF00270">
    <property type="entry name" value="DEAD"/>
    <property type="match status" value="1"/>
</dbReference>
<feature type="compositionally biased region" description="Gly residues" evidence="15">
    <location>
        <begin position="33"/>
        <end position="42"/>
    </location>
</feature>
<dbReference type="InterPro" id="IPR011545">
    <property type="entry name" value="DEAD/DEAH_box_helicase_dom"/>
</dbReference>
<dbReference type="EC" id="3.6.4.13" evidence="2"/>
<dbReference type="CDD" id="cd17945">
    <property type="entry name" value="DEADc_DDX23"/>
    <property type="match status" value="1"/>
</dbReference>
<feature type="compositionally biased region" description="Basic and acidic residues" evidence="15">
    <location>
        <begin position="703"/>
        <end position="713"/>
    </location>
</feature>
<evidence type="ECO:0000256" key="6">
    <source>
        <dbReference type="ARBA" id="ARBA00022806"/>
    </source>
</evidence>
<feature type="region of interest" description="Disordered" evidence="15">
    <location>
        <begin position="1"/>
        <end position="161"/>
    </location>
</feature>
<dbReference type="Proteomes" id="UP000001876">
    <property type="component" value="Unassembled WGS sequence"/>
</dbReference>
<dbReference type="eggNOG" id="KOG0333">
    <property type="taxonomic scope" value="Eukaryota"/>
</dbReference>
<keyword evidence="8" id="KW-0508">mRNA splicing</keyword>
<dbReference type="GO" id="GO:0008380">
    <property type="term" value="P:RNA splicing"/>
    <property type="evidence" value="ECO:0007669"/>
    <property type="project" value="UniProtKB-KW"/>
</dbReference>
<evidence type="ECO:0000256" key="10">
    <source>
        <dbReference type="ARBA" id="ARBA00037954"/>
    </source>
</evidence>
<dbReference type="SUPFAM" id="SSF52540">
    <property type="entry name" value="P-loop containing nucleoside triphosphate hydrolases"/>
    <property type="match status" value="1"/>
</dbReference>
<dbReference type="InterPro" id="IPR014014">
    <property type="entry name" value="RNA_helicase_DEAD_Q_motif"/>
</dbReference>
<feature type="compositionally biased region" description="Basic and acidic residues" evidence="15">
    <location>
        <begin position="97"/>
        <end position="143"/>
    </location>
</feature>
<dbReference type="PROSITE" id="PS51192">
    <property type="entry name" value="HELICASE_ATP_BIND_1"/>
    <property type="match status" value="1"/>
</dbReference>
<evidence type="ECO:0000256" key="7">
    <source>
        <dbReference type="ARBA" id="ARBA00022840"/>
    </source>
</evidence>
<evidence type="ECO:0000256" key="9">
    <source>
        <dbReference type="ARBA" id="ARBA00023242"/>
    </source>
</evidence>
<evidence type="ECO:0000259" key="16">
    <source>
        <dbReference type="PROSITE" id="PS51192"/>
    </source>
</evidence>
<evidence type="ECO:0000256" key="14">
    <source>
        <dbReference type="RuleBase" id="RU000492"/>
    </source>
</evidence>
<dbReference type="FunFam" id="3.40.50.300:FF:000322">
    <property type="entry name" value="probable ATP-dependent RNA helicase DDX23"/>
    <property type="match status" value="1"/>
</dbReference>
<dbReference type="GO" id="GO:0003676">
    <property type="term" value="F:nucleic acid binding"/>
    <property type="evidence" value="ECO:0007669"/>
    <property type="project" value="InterPro"/>
</dbReference>
<dbReference type="SMART" id="SM00490">
    <property type="entry name" value="HELICc"/>
    <property type="match status" value="1"/>
</dbReference>